<comment type="caution">
    <text evidence="2">The sequence shown here is derived from an EMBL/GenBank/DDBJ whole genome shotgun (WGS) entry which is preliminary data.</text>
</comment>
<keyword evidence="1" id="KW-0812">Transmembrane</keyword>
<dbReference type="EMBL" id="JASCZI010152095">
    <property type="protein sequence ID" value="MED6175388.1"/>
    <property type="molecule type" value="Genomic_DNA"/>
</dbReference>
<keyword evidence="1" id="KW-1133">Transmembrane helix</keyword>
<name>A0ABU6VTB9_9FABA</name>
<accession>A0ABU6VTB9</accession>
<dbReference type="Proteomes" id="UP001341840">
    <property type="component" value="Unassembled WGS sequence"/>
</dbReference>
<protein>
    <submittedName>
        <fullName evidence="2">Uncharacterized protein</fullName>
    </submittedName>
</protein>
<evidence type="ECO:0000313" key="2">
    <source>
        <dbReference type="EMBL" id="MED6175388.1"/>
    </source>
</evidence>
<sequence>MPDHHSGVDSLPKISPGATIMPRVGFLNSVIFSATFCLIFDPLPTLWFVTALTTAFVLRHPTSRSHPVSQIPCFPLTVGSACVIHDVETTTCRNFGASSDPFGRQATPARPTRFATRDTSSTLTRLLPSPDAATCPRSAGVAADVAANVAADVAFSGILPKIFW</sequence>
<organism evidence="2 3">
    <name type="scientific">Stylosanthes scabra</name>
    <dbReference type="NCBI Taxonomy" id="79078"/>
    <lineage>
        <taxon>Eukaryota</taxon>
        <taxon>Viridiplantae</taxon>
        <taxon>Streptophyta</taxon>
        <taxon>Embryophyta</taxon>
        <taxon>Tracheophyta</taxon>
        <taxon>Spermatophyta</taxon>
        <taxon>Magnoliopsida</taxon>
        <taxon>eudicotyledons</taxon>
        <taxon>Gunneridae</taxon>
        <taxon>Pentapetalae</taxon>
        <taxon>rosids</taxon>
        <taxon>fabids</taxon>
        <taxon>Fabales</taxon>
        <taxon>Fabaceae</taxon>
        <taxon>Papilionoideae</taxon>
        <taxon>50 kb inversion clade</taxon>
        <taxon>dalbergioids sensu lato</taxon>
        <taxon>Dalbergieae</taxon>
        <taxon>Pterocarpus clade</taxon>
        <taxon>Stylosanthes</taxon>
    </lineage>
</organism>
<keyword evidence="3" id="KW-1185">Reference proteome</keyword>
<reference evidence="2 3" key="1">
    <citation type="journal article" date="2023" name="Plants (Basel)">
        <title>Bridging the Gap: Combining Genomics and Transcriptomics Approaches to Understand Stylosanthes scabra, an Orphan Legume from the Brazilian Caatinga.</title>
        <authorList>
            <person name="Ferreira-Neto J.R.C."/>
            <person name="da Silva M.D."/>
            <person name="Binneck E."/>
            <person name="de Melo N.F."/>
            <person name="da Silva R.H."/>
            <person name="de Melo A.L.T.M."/>
            <person name="Pandolfi V."/>
            <person name="Bustamante F.O."/>
            <person name="Brasileiro-Vidal A.C."/>
            <person name="Benko-Iseppon A.M."/>
        </authorList>
    </citation>
    <scope>NUCLEOTIDE SEQUENCE [LARGE SCALE GENOMIC DNA]</scope>
    <source>
        <tissue evidence="2">Leaves</tissue>
    </source>
</reference>
<evidence type="ECO:0000256" key="1">
    <source>
        <dbReference type="SAM" id="Phobius"/>
    </source>
</evidence>
<keyword evidence="1" id="KW-0472">Membrane</keyword>
<evidence type="ECO:0000313" key="3">
    <source>
        <dbReference type="Proteomes" id="UP001341840"/>
    </source>
</evidence>
<proteinExistence type="predicted"/>
<feature type="transmembrane region" description="Helical" evidence="1">
    <location>
        <begin position="31"/>
        <end position="58"/>
    </location>
</feature>
<gene>
    <name evidence="2" type="ORF">PIB30_077894</name>
</gene>